<accession>A0A9X7XVH6</accession>
<dbReference type="AlphaFoldDB" id="A0A9X7XVH6"/>
<dbReference type="Proteomes" id="UP000464749">
    <property type="component" value="Plasmid unnamed1"/>
</dbReference>
<dbReference type="EMBL" id="CP040855">
    <property type="protein sequence ID" value="QIA88518.1"/>
    <property type="molecule type" value="Genomic_DNA"/>
</dbReference>
<keyword evidence="1" id="KW-0614">Plasmid</keyword>
<organism evidence="1 2">
    <name type="scientific">Lactobacillus johnsonii</name>
    <dbReference type="NCBI Taxonomy" id="33959"/>
    <lineage>
        <taxon>Bacteria</taxon>
        <taxon>Bacillati</taxon>
        <taxon>Bacillota</taxon>
        <taxon>Bacilli</taxon>
        <taxon>Lactobacillales</taxon>
        <taxon>Lactobacillaceae</taxon>
        <taxon>Lactobacillus</taxon>
    </lineage>
</organism>
<geneLocation type="plasmid" evidence="1 2">
    <name>unnamed1</name>
</geneLocation>
<gene>
    <name evidence="1" type="ORF">FEE39_09735</name>
</gene>
<dbReference type="RefSeq" id="WP_163588886.1">
    <property type="nucleotide sequence ID" value="NZ_CP040855.1"/>
</dbReference>
<reference evidence="1 2" key="1">
    <citation type="submission" date="2019-06" db="EMBL/GenBank/DDBJ databases">
        <title>Whole genome sequencing of Lactobacillus johnsonii strain G2A.</title>
        <authorList>
            <person name="Conlan S."/>
            <person name="Thomas P.J."/>
            <person name="Mullikin J."/>
            <person name="Singer J."/>
            <person name="Weaver C."/>
            <person name="Segre J.A."/>
        </authorList>
    </citation>
    <scope>NUCLEOTIDE SEQUENCE [LARGE SCALE GENOMIC DNA]</scope>
    <source>
        <strain evidence="1 2">G2A</strain>
        <plasmid evidence="1 2">unnamed1</plasmid>
    </source>
</reference>
<protein>
    <submittedName>
        <fullName evidence="1">Uncharacterized protein</fullName>
    </submittedName>
</protein>
<sequence length="83" mass="9603">MDDKNLESQLVQYFYTHPYKTVEDVMELVKVAKDQAIQQVIPKYNPRNINSISSVPDEYIMDSKAARAKIFQDETTNKGALDY</sequence>
<evidence type="ECO:0000313" key="2">
    <source>
        <dbReference type="Proteomes" id="UP000464749"/>
    </source>
</evidence>
<evidence type="ECO:0000313" key="1">
    <source>
        <dbReference type="EMBL" id="QIA88518.1"/>
    </source>
</evidence>
<proteinExistence type="predicted"/>
<name>A0A9X7XVH6_LACJH</name>